<proteinExistence type="predicted"/>
<feature type="transmembrane region" description="Helical" evidence="6">
    <location>
        <begin position="219"/>
        <end position="241"/>
    </location>
</feature>
<evidence type="ECO:0000313" key="7">
    <source>
        <dbReference type="EMBL" id="MFC3495116.1"/>
    </source>
</evidence>
<evidence type="ECO:0000256" key="4">
    <source>
        <dbReference type="ARBA" id="ARBA00022989"/>
    </source>
</evidence>
<dbReference type="PRINTS" id="PR00176">
    <property type="entry name" value="NANEUSMPORT"/>
</dbReference>
<organism evidence="7 8">
    <name type="scientific">Glycomyces rhizosphaerae</name>
    <dbReference type="NCBI Taxonomy" id="2054422"/>
    <lineage>
        <taxon>Bacteria</taxon>
        <taxon>Bacillati</taxon>
        <taxon>Actinomycetota</taxon>
        <taxon>Actinomycetes</taxon>
        <taxon>Glycomycetales</taxon>
        <taxon>Glycomycetaceae</taxon>
        <taxon>Glycomyces</taxon>
    </lineage>
</organism>
<dbReference type="PANTHER" id="PTHR42948">
    <property type="entry name" value="TRANSPORTER"/>
    <property type="match status" value="1"/>
</dbReference>
<comment type="caution">
    <text evidence="7">The sequence shown here is derived from an EMBL/GenBank/DDBJ whole genome shotgun (WGS) entry which is preliminary data.</text>
</comment>
<dbReference type="EMBL" id="JBHRWO010000021">
    <property type="protein sequence ID" value="MFC3495116.1"/>
    <property type="molecule type" value="Genomic_DNA"/>
</dbReference>
<feature type="transmembrane region" description="Helical" evidence="6">
    <location>
        <begin position="463"/>
        <end position="485"/>
    </location>
</feature>
<keyword evidence="5 6" id="KW-0472">Membrane</keyword>
<dbReference type="NCBIfam" id="NF037979">
    <property type="entry name" value="Na_transp"/>
    <property type="match status" value="1"/>
</dbReference>
<feature type="transmembrane region" description="Helical" evidence="6">
    <location>
        <begin position="253"/>
        <end position="277"/>
    </location>
</feature>
<keyword evidence="4 6" id="KW-1133">Transmembrane helix</keyword>
<protein>
    <submittedName>
        <fullName evidence="7">Sodium-dependent transporter</fullName>
    </submittedName>
</protein>
<feature type="transmembrane region" description="Helical" evidence="6">
    <location>
        <begin position="355"/>
        <end position="373"/>
    </location>
</feature>
<evidence type="ECO:0000256" key="2">
    <source>
        <dbReference type="ARBA" id="ARBA00022448"/>
    </source>
</evidence>
<comment type="subcellular location">
    <subcellularLocation>
        <location evidence="1">Membrane</location>
        <topology evidence="1">Multi-pass membrane protein</topology>
    </subcellularLocation>
</comment>
<reference evidence="8" key="1">
    <citation type="journal article" date="2019" name="Int. J. Syst. Evol. Microbiol.">
        <title>The Global Catalogue of Microorganisms (GCM) 10K type strain sequencing project: providing services to taxonomists for standard genome sequencing and annotation.</title>
        <authorList>
            <consortium name="The Broad Institute Genomics Platform"/>
            <consortium name="The Broad Institute Genome Sequencing Center for Infectious Disease"/>
            <person name="Wu L."/>
            <person name="Ma J."/>
        </authorList>
    </citation>
    <scope>NUCLEOTIDE SEQUENCE [LARGE SCALE GENOMIC DNA]</scope>
    <source>
        <strain evidence="8">CGMCC 4.7396</strain>
    </source>
</reference>
<evidence type="ECO:0000313" key="8">
    <source>
        <dbReference type="Proteomes" id="UP001595712"/>
    </source>
</evidence>
<feature type="transmembrane region" description="Helical" evidence="6">
    <location>
        <begin position="385"/>
        <end position="404"/>
    </location>
</feature>
<feature type="transmembrane region" description="Helical" evidence="6">
    <location>
        <begin position="179"/>
        <end position="199"/>
    </location>
</feature>
<feature type="transmembrane region" description="Helical" evidence="6">
    <location>
        <begin position="314"/>
        <end position="343"/>
    </location>
</feature>
<feature type="transmembrane region" description="Helical" evidence="6">
    <location>
        <begin position="12"/>
        <end position="31"/>
    </location>
</feature>
<sequence length="501" mass="53551">MKTRETWGTRAGFILAAAGSAIGLGNIWRFPGEAYEFGGGAFLLPYLFAILTAGIPLLLLEYTIGRKYRLGPPSAFRSIYRPAEGIGWWQNAIAFFLATFYAVIIAWALSYVFFSPSLAWGDDAGAFFGVEYLRAGEPLDFFEYRPAMLGALAAVWAVVLLIMAGGVRKGLELANRICIPLLLVLFGVVVVRALTLEGAAEGLNAFFTPQWDKIGDYEIWLAAYAQVFFSLSIGMGTMIAYSSYLKKHSELSTTAVTVGFANSSFELLAGIGVFSVLGFMSGEADVPIDQLVGTGGGVAFVTFPTILSQMPGGAFIGVLFFATLVVAGITSLISMVIVPFSSFEDRFGWSRKKSVLVLGLPMAAFSLLIYPTANGSSMVDAVDFAVSGYGLVLGGLATIVLAFATGKIKALAAEANRTSMLKLGNVWYTCLALTAVVLVYTLYKSIQGQIADLSDPDVPNELIYINWGVGGAMILFGVVMTAVLYRRPIPERVEEAAAAAA</sequence>
<evidence type="ECO:0000256" key="3">
    <source>
        <dbReference type="ARBA" id="ARBA00022692"/>
    </source>
</evidence>
<keyword evidence="8" id="KW-1185">Reference proteome</keyword>
<dbReference type="PANTHER" id="PTHR42948:SF1">
    <property type="entry name" value="TRANSPORTER"/>
    <property type="match status" value="1"/>
</dbReference>
<evidence type="ECO:0000256" key="5">
    <source>
        <dbReference type="ARBA" id="ARBA00023136"/>
    </source>
</evidence>
<dbReference type="RefSeq" id="WP_387979476.1">
    <property type="nucleotide sequence ID" value="NZ_JBHRWO010000021.1"/>
</dbReference>
<gene>
    <name evidence="7" type="ORF">ACFO8M_21730</name>
</gene>
<evidence type="ECO:0000256" key="6">
    <source>
        <dbReference type="SAM" id="Phobius"/>
    </source>
</evidence>
<dbReference type="Pfam" id="PF00209">
    <property type="entry name" value="SNF"/>
    <property type="match status" value="2"/>
</dbReference>
<name>A0ABV7Q6G8_9ACTN</name>
<keyword evidence="2" id="KW-0813">Transport</keyword>
<dbReference type="InterPro" id="IPR037272">
    <property type="entry name" value="SNS_sf"/>
</dbReference>
<feature type="transmembrane region" description="Helical" evidence="6">
    <location>
        <begin position="147"/>
        <end position="167"/>
    </location>
</feature>
<feature type="transmembrane region" description="Helical" evidence="6">
    <location>
        <begin position="425"/>
        <end position="443"/>
    </location>
</feature>
<feature type="transmembrane region" description="Helical" evidence="6">
    <location>
        <begin position="43"/>
        <end position="65"/>
    </location>
</feature>
<evidence type="ECO:0000256" key="1">
    <source>
        <dbReference type="ARBA" id="ARBA00004141"/>
    </source>
</evidence>
<dbReference type="SUPFAM" id="SSF161070">
    <property type="entry name" value="SNF-like"/>
    <property type="match status" value="1"/>
</dbReference>
<feature type="transmembrane region" description="Helical" evidence="6">
    <location>
        <begin position="86"/>
        <end position="114"/>
    </location>
</feature>
<keyword evidence="3 6" id="KW-0812">Transmembrane</keyword>
<accession>A0ABV7Q6G8</accession>
<dbReference type="Proteomes" id="UP001595712">
    <property type="component" value="Unassembled WGS sequence"/>
</dbReference>
<dbReference type="PROSITE" id="PS50267">
    <property type="entry name" value="NA_NEUROTRAN_SYMP_3"/>
    <property type="match status" value="1"/>
</dbReference>
<dbReference type="InterPro" id="IPR000175">
    <property type="entry name" value="Na/ntran_symport"/>
</dbReference>